<reference evidence="2 3" key="1">
    <citation type="journal article" date="2022" name="J. Dairy Sci.">
        <title>Genetic diversity of Lactobacillus delbrueckii isolated from raw milk in Hokkaido, Japan.</title>
        <authorList>
            <person name="Tsuchihashi H."/>
            <person name="Ichikawa A."/>
            <person name="Takeda M."/>
            <person name="Koizumi A."/>
            <person name="Mizoguchi C."/>
            <person name="Ishida T."/>
            <person name="Kimura K."/>
        </authorList>
    </citation>
    <scope>NUCLEOTIDE SEQUENCE [LARGE SCALE GENOMIC DNA]</scope>
    <source>
        <strain evidence="2 3">ME-791</strain>
    </source>
</reference>
<comment type="caution">
    <text evidence="2">The sequence shown here is derived from an EMBL/GenBank/DDBJ whole genome shotgun (WGS) entry which is preliminary data.</text>
</comment>
<name>A0ABD0AI80_9LACO</name>
<sequence>MEAARKDAGQMPQEVKSGIFSGVIINTVLAALLLNYLERGRRLAKAVDTDYLTSVVS</sequence>
<dbReference type="EMBL" id="BNHY01000073">
    <property type="protein sequence ID" value="GHN34706.1"/>
    <property type="molecule type" value="Genomic_DNA"/>
</dbReference>
<dbReference type="AlphaFoldDB" id="A0ABD0AI80"/>
<accession>A0ABD0AI80</accession>
<evidence type="ECO:0000313" key="3">
    <source>
        <dbReference type="Proteomes" id="UP001054884"/>
    </source>
</evidence>
<proteinExistence type="predicted"/>
<keyword evidence="1" id="KW-0472">Membrane</keyword>
<protein>
    <submittedName>
        <fullName evidence="2">Uncharacterized protein</fullName>
    </submittedName>
</protein>
<keyword evidence="1" id="KW-0812">Transmembrane</keyword>
<organism evidence="2 3">
    <name type="scientific">Lactobacillus delbrueckii</name>
    <dbReference type="NCBI Taxonomy" id="1584"/>
    <lineage>
        <taxon>Bacteria</taxon>
        <taxon>Bacillati</taxon>
        <taxon>Bacillota</taxon>
        <taxon>Bacilli</taxon>
        <taxon>Lactobacillales</taxon>
        <taxon>Lactobacillaceae</taxon>
        <taxon>Lactobacillus</taxon>
    </lineage>
</organism>
<feature type="transmembrane region" description="Helical" evidence="1">
    <location>
        <begin position="19"/>
        <end position="37"/>
    </location>
</feature>
<dbReference type="Proteomes" id="UP001054884">
    <property type="component" value="Unassembled WGS sequence"/>
</dbReference>
<keyword evidence="1" id="KW-1133">Transmembrane helix</keyword>
<evidence type="ECO:0000313" key="2">
    <source>
        <dbReference type="EMBL" id="GHN34706.1"/>
    </source>
</evidence>
<gene>
    <name evidence="2" type="ORF">ME791_18580</name>
</gene>
<evidence type="ECO:0000256" key="1">
    <source>
        <dbReference type="SAM" id="Phobius"/>
    </source>
</evidence>